<gene>
    <name evidence="27" type="ORF">SI8410_06007930</name>
</gene>
<feature type="domain" description="Dicer dsRNA-binding fold" evidence="26">
    <location>
        <begin position="640"/>
        <end position="730"/>
    </location>
</feature>
<feature type="region of interest" description="Disordered" evidence="21">
    <location>
        <begin position="1551"/>
        <end position="1618"/>
    </location>
</feature>
<evidence type="ECO:0000256" key="21">
    <source>
        <dbReference type="SAM" id="MobiDB-lite"/>
    </source>
</evidence>
<evidence type="ECO:0000259" key="22">
    <source>
        <dbReference type="PROSITE" id="PS50142"/>
    </source>
</evidence>
<keyword evidence="6" id="KW-0479">Metal-binding</keyword>
<dbReference type="Pfam" id="PF00270">
    <property type="entry name" value="DEAD"/>
    <property type="match status" value="1"/>
</dbReference>
<dbReference type="Gene3D" id="3.40.50.300">
    <property type="entry name" value="P-loop containing nucleotide triphosphate hydrolases"/>
    <property type="match status" value="2"/>
</dbReference>
<dbReference type="InterPro" id="IPR000999">
    <property type="entry name" value="RNase_III_dom"/>
</dbReference>
<reference evidence="27" key="1">
    <citation type="submission" date="2020-02" db="EMBL/GenBank/DDBJ databases">
        <authorList>
            <person name="Scholz U."/>
            <person name="Mascher M."/>
            <person name="Fiebig A."/>
        </authorList>
    </citation>
    <scope>NUCLEOTIDE SEQUENCE</scope>
</reference>
<evidence type="ECO:0000256" key="18">
    <source>
        <dbReference type="ARBA" id="ARBA00035116"/>
    </source>
</evidence>
<keyword evidence="5" id="KW-0540">Nuclease</keyword>
<dbReference type="GO" id="GO:0010267">
    <property type="term" value="P:ta-siRNA processing"/>
    <property type="evidence" value="ECO:0007669"/>
    <property type="project" value="UniProtKB-ARBA"/>
</dbReference>
<feature type="domain" description="RNase III" evidence="22">
    <location>
        <begin position="1099"/>
        <end position="1268"/>
    </location>
</feature>
<sequence>MSLERSSGGAGEDGGLEKPRELSSGGAGEEDGGLKTPLERTSGGAGEDDEGLEKPLERSSGGKIGEDVATGEAGERRLKQRVDVAREFEPRGYQISVYDVAVRRNTIAVLETGSGKTMIAVMLMKELGKDISPNYNKRLIIFLAPTVHLVNQQFEVIKIHTNFEVAQYYGAKGVDTLTEECWNKEIFAHQVLVMTPQVLLDVLRHAFLTLDMVQLIVFDECHRTTGNHPYARIMKEFYHRTTQKPHIFGMTASPVIRKGVLSTLDCEGQISELESLLDSQIYTVPERCELEQFVPSAKEVNRYYDPTLSVHDELKSAISSSWAKFDALVAARQDSESGQFQDTDDAIKASRRRLSSYHSKICHCLEDLGLICANEAVKVCMENVSVPSAEGCDLSRANLSADVSFLKNVLLKIQQCFTHDHEQLFKTESDRSMIVKMGYVSPKLSELVRVFQTIGYSTQVLCLIFVERIITAKVIERFIKKINFLSHLKVAYLTGGSTSTDALTTKVRKETLKSFCSGKVNLLFTTDVAEEGLHIPHCSYVIRFDLPKTVRSYIQSHGRARQVDSHYFIMLERGNIQQRDLLFDIIRSKYSMMDTAINREPNACISAWGGREVSAWSKYPHGVNSYFVDSTGAIVTTDSSIKLIGKYCESLPGDKYFDPKPLFQISSHSGIYECKLTLPANAAFPALVGPVSRSSYLAKQLVCLNACKKLHEIGALDDHLLPVIEEHIETNHDEIVNSALGAGTKGRKELHGSITARALSGIWANSRDAVALEAYKIDFTCNEDSVKYSSFVLLIDAVLDSDISHVEVNLNLGAKYVTSSVSPCGSFNLNAEQVEHSKLFHEFFFNGLFGKLLIGPKSSEVRKKFILSPESRPLWSTTKMYFLLPIDTSSIFRPGSLNIDWEAVRACAYVTNFMRNIHLSGPQNALLCRVVTSLVPTESSLVECKGTSTIHLADKSVLLGEHKDMVVLAVHTGKLYTVIDALIDMSAESPFDDRTAGYTSFSDYFFKKYGIVLRHSKQPLFLLKHSHNPNNLLYSNSKGQADSSLGEADKASGMAQRKTPTYARMPPELLIPVDVSAKTLKSFYLLPSFMHRLESLMLASQLKEEIGNASAVPSFLILEAITTLRCNEGFSLERLELLGDSVLKYAVSCSLFLRYPQKHEGQLSAYRSRAVCNATLHQLGISRNLQGYIRDAAFDPRCWVAPGQVRLRPTHCRCDADASKAPMKIISEKDEGPRVIGKACDEGHRWLCSKTVADCVEALVGAYYVGGGLPAAFHCMEWLSMDVGIEPAWVEEAARSASLWSYLPKLEELQLLESKIDYKFSSRGILLEAITHPSQMGAGYCYQRLEFLGDSVLDLLITRHLFKSHKDIGPGELTDLRAASVNNENFAGVSVRYNLHHHLQHGSGALLEQVTAYVESIKSHDVDLPRSSPKSSKVPKVLGDIVESIAGAILIDSNLDLDAVWKVFQSLLSPIVTPDNLELPPLRALTELCASRGYFVHTNYTNSSDDIVAELRVQLEGVLLVRQGRDTSKKAAKGRAAALLLKDLEENGVCHDRHPAKRKRSAENLTATPNAMGDLPTPRRSKASPPQASSPREGDGILHRPPEPKPDDSCRSSPVEVPVKMQKGGARVALYELCKRLLWPLPTFESELVKPSEAGKKTSGFVSKMKLHVPDSPALEVRGDPRLDKRSSQDSAALLMLFELQKQGTCRLKEL</sequence>
<evidence type="ECO:0000256" key="9">
    <source>
        <dbReference type="ARBA" id="ARBA00022759"/>
    </source>
</evidence>
<comment type="function">
    <text evidence="19">Probably involved in the RNA silencing pathway. May cleave double-stranded RNA to produce short 21-24 nucleotides (nt) RNAs which target the selective destruction of complementary RNAs.</text>
</comment>
<evidence type="ECO:0000256" key="17">
    <source>
        <dbReference type="ARBA" id="ARBA00023242"/>
    </source>
</evidence>
<evidence type="ECO:0000256" key="7">
    <source>
        <dbReference type="ARBA" id="ARBA00022737"/>
    </source>
</evidence>
<dbReference type="InterPro" id="IPR036085">
    <property type="entry name" value="PAZ_dom_sf"/>
</dbReference>
<evidence type="ECO:0000256" key="1">
    <source>
        <dbReference type="ARBA" id="ARBA00001936"/>
    </source>
</evidence>
<dbReference type="Gene3D" id="3.30.160.20">
    <property type="match status" value="1"/>
</dbReference>
<dbReference type="FunFam" id="3.40.50.300:FF:000705">
    <property type="entry name" value="Endoribonuclease dicer-like protein"/>
    <property type="match status" value="1"/>
</dbReference>
<dbReference type="SUPFAM" id="SSF69065">
    <property type="entry name" value="RNase III domain-like"/>
    <property type="match status" value="2"/>
</dbReference>
<protein>
    <submittedName>
        <fullName evidence="27">Uncharacterized protein</fullName>
    </submittedName>
</protein>
<evidence type="ECO:0000256" key="13">
    <source>
        <dbReference type="ARBA" id="ARBA00022842"/>
    </source>
</evidence>
<dbReference type="GO" id="GO:0005524">
    <property type="term" value="F:ATP binding"/>
    <property type="evidence" value="ECO:0007669"/>
    <property type="project" value="UniProtKB-KW"/>
</dbReference>
<organism evidence="27 28">
    <name type="scientific">Spirodela intermedia</name>
    <name type="common">Intermediate duckweed</name>
    <dbReference type="NCBI Taxonomy" id="51605"/>
    <lineage>
        <taxon>Eukaryota</taxon>
        <taxon>Viridiplantae</taxon>
        <taxon>Streptophyta</taxon>
        <taxon>Embryophyta</taxon>
        <taxon>Tracheophyta</taxon>
        <taxon>Spermatophyta</taxon>
        <taxon>Magnoliopsida</taxon>
        <taxon>Liliopsida</taxon>
        <taxon>Araceae</taxon>
        <taxon>Lemnoideae</taxon>
        <taxon>Spirodela</taxon>
    </lineage>
</organism>
<keyword evidence="9" id="KW-0255">Endonuclease</keyword>
<evidence type="ECO:0000256" key="8">
    <source>
        <dbReference type="ARBA" id="ARBA00022741"/>
    </source>
</evidence>
<proteinExistence type="inferred from homology"/>
<dbReference type="Gene3D" id="1.10.1520.10">
    <property type="entry name" value="Ribonuclease III domain"/>
    <property type="match status" value="2"/>
</dbReference>
<dbReference type="Pfam" id="PF00271">
    <property type="entry name" value="Helicase_C"/>
    <property type="match status" value="1"/>
</dbReference>
<dbReference type="EMBL" id="LR746269">
    <property type="protein sequence ID" value="CAA7397265.1"/>
    <property type="molecule type" value="Genomic_DNA"/>
</dbReference>
<dbReference type="FunFam" id="3.30.160.380:FF:000001">
    <property type="entry name" value="Endoribonuclease dicer-like 1"/>
    <property type="match status" value="1"/>
</dbReference>
<evidence type="ECO:0000256" key="16">
    <source>
        <dbReference type="ARBA" id="ARBA00023211"/>
    </source>
</evidence>
<dbReference type="PANTHER" id="PTHR14950">
    <property type="entry name" value="DICER-RELATED"/>
    <property type="match status" value="1"/>
</dbReference>
<keyword evidence="12" id="KW-0067">ATP-binding</keyword>
<dbReference type="SMART" id="SM00487">
    <property type="entry name" value="DEXDc"/>
    <property type="match status" value="1"/>
</dbReference>
<dbReference type="FunFam" id="3.40.50.300:FF:000420">
    <property type="entry name" value="Endoribonuclease dicer-like 1"/>
    <property type="match status" value="1"/>
</dbReference>
<dbReference type="SUPFAM" id="SSF101690">
    <property type="entry name" value="PAZ domain"/>
    <property type="match status" value="1"/>
</dbReference>
<evidence type="ECO:0000256" key="20">
    <source>
        <dbReference type="PROSITE-ProRule" id="PRU00657"/>
    </source>
</evidence>
<comment type="cofactor">
    <cofactor evidence="2">
        <name>Mg(2+)</name>
        <dbReference type="ChEBI" id="CHEBI:18420"/>
    </cofactor>
</comment>
<dbReference type="OrthoDB" id="6513042at2759"/>
<feature type="domain" description="Helicase C-terminal" evidence="25">
    <location>
        <begin position="446"/>
        <end position="601"/>
    </location>
</feature>
<dbReference type="GO" id="GO:0003723">
    <property type="term" value="F:RNA binding"/>
    <property type="evidence" value="ECO:0007669"/>
    <property type="project" value="UniProtKB-UniRule"/>
</dbReference>
<dbReference type="FunFam" id="1.10.1520.10:FF:000004">
    <property type="entry name" value="Endoribonuclease dicer-like 1"/>
    <property type="match status" value="1"/>
</dbReference>
<feature type="compositionally biased region" description="Basic and acidic residues" evidence="21">
    <location>
        <begin position="1592"/>
        <end position="1610"/>
    </location>
</feature>
<dbReference type="InterPro" id="IPR036389">
    <property type="entry name" value="RNase_III_sf"/>
</dbReference>
<dbReference type="SMART" id="SM00535">
    <property type="entry name" value="RIBOc"/>
    <property type="match status" value="2"/>
</dbReference>
<name>A0A7I8KJU4_SPIIN</name>
<dbReference type="InterPro" id="IPR011545">
    <property type="entry name" value="DEAD/DEAH_box_helicase_dom"/>
</dbReference>
<dbReference type="Pfam" id="PF00636">
    <property type="entry name" value="Ribonuclease_3"/>
    <property type="match status" value="2"/>
</dbReference>
<evidence type="ECO:0000256" key="10">
    <source>
        <dbReference type="ARBA" id="ARBA00022801"/>
    </source>
</evidence>
<feature type="domain" description="PAZ" evidence="23">
    <location>
        <begin position="948"/>
        <end position="1074"/>
    </location>
</feature>
<dbReference type="InterPro" id="IPR027417">
    <property type="entry name" value="P-loop_NTPase"/>
</dbReference>
<evidence type="ECO:0000256" key="19">
    <source>
        <dbReference type="ARBA" id="ARBA00056187"/>
    </source>
</evidence>
<feature type="region of interest" description="Disordered" evidence="21">
    <location>
        <begin position="1"/>
        <end position="72"/>
    </location>
</feature>
<dbReference type="PANTHER" id="PTHR14950:SF46">
    <property type="entry name" value="ENDORIBONUCLEASE DICER HOMOLOG 3"/>
    <property type="match status" value="1"/>
</dbReference>
<dbReference type="Pfam" id="PF03368">
    <property type="entry name" value="Dicer_dimer"/>
    <property type="match status" value="1"/>
</dbReference>
<evidence type="ECO:0000256" key="12">
    <source>
        <dbReference type="ARBA" id="ARBA00022840"/>
    </source>
</evidence>
<dbReference type="InterPro" id="IPR003100">
    <property type="entry name" value="PAZ_dom"/>
</dbReference>
<comment type="subunit">
    <text evidence="4">May interact with ARGONAUTE1 or PINHEAD through their common PAZ domains.</text>
</comment>
<evidence type="ECO:0000256" key="5">
    <source>
        <dbReference type="ARBA" id="ARBA00022722"/>
    </source>
</evidence>
<comment type="similarity">
    <text evidence="18 20">Belongs to the helicase family. Dicer subfamily.</text>
</comment>
<feature type="domain" description="RNase III" evidence="22">
    <location>
        <begin position="1309"/>
        <end position="1454"/>
    </location>
</feature>
<dbReference type="GO" id="GO:0005634">
    <property type="term" value="C:nucleus"/>
    <property type="evidence" value="ECO:0007669"/>
    <property type="project" value="UniProtKB-SubCell"/>
</dbReference>
<evidence type="ECO:0000256" key="11">
    <source>
        <dbReference type="ARBA" id="ARBA00022806"/>
    </source>
</evidence>
<keyword evidence="14 20" id="KW-0694">RNA-binding</keyword>
<dbReference type="Proteomes" id="UP000663760">
    <property type="component" value="Chromosome 6"/>
</dbReference>
<evidence type="ECO:0000256" key="6">
    <source>
        <dbReference type="ARBA" id="ARBA00022723"/>
    </source>
</evidence>
<dbReference type="GO" id="GO:0004386">
    <property type="term" value="F:helicase activity"/>
    <property type="evidence" value="ECO:0007669"/>
    <property type="project" value="UniProtKB-KW"/>
</dbReference>
<dbReference type="InterPro" id="IPR038248">
    <property type="entry name" value="Dicer_dimer_sf"/>
</dbReference>
<feature type="domain" description="Helicase ATP-binding" evidence="24">
    <location>
        <begin position="97"/>
        <end position="272"/>
    </location>
</feature>
<comment type="cofactor">
    <cofactor evidence="1">
        <name>Mn(2+)</name>
        <dbReference type="ChEBI" id="CHEBI:29035"/>
    </cofactor>
</comment>
<keyword evidence="13" id="KW-0460">Magnesium</keyword>
<keyword evidence="15" id="KW-0943">RNA-mediated gene silencing</keyword>
<keyword evidence="16" id="KW-0464">Manganese</keyword>
<dbReference type="SUPFAM" id="SSF52540">
    <property type="entry name" value="P-loop containing nucleoside triphosphate hydrolases"/>
    <property type="match status" value="1"/>
</dbReference>
<keyword evidence="11" id="KW-0347">Helicase</keyword>
<dbReference type="InterPro" id="IPR014001">
    <property type="entry name" value="Helicase_ATP-bd"/>
</dbReference>
<evidence type="ECO:0000259" key="23">
    <source>
        <dbReference type="PROSITE" id="PS50821"/>
    </source>
</evidence>
<evidence type="ECO:0000256" key="2">
    <source>
        <dbReference type="ARBA" id="ARBA00001946"/>
    </source>
</evidence>
<dbReference type="PROSITE" id="PS51194">
    <property type="entry name" value="HELICASE_CTER"/>
    <property type="match status" value="1"/>
</dbReference>
<keyword evidence="17" id="KW-0539">Nucleus</keyword>
<dbReference type="SUPFAM" id="SSF54768">
    <property type="entry name" value="dsRNA-binding domain-like"/>
    <property type="match status" value="1"/>
</dbReference>
<dbReference type="CDD" id="cd00593">
    <property type="entry name" value="RIBOc"/>
    <property type="match status" value="2"/>
</dbReference>
<dbReference type="PROSITE" id="PS00517">
    <property type="entry name" value="RNASE_3_1"/>
    <property type="match status" value="1"/>
</dbReference>
<dbReference type="GO" id="GO:0005737">
    <property type="term" value="C:cytoplasm"/>
    <property type="evidence" value="ECO:0007669"/>
    <property type="project" value="TreeGrafter"/>
</dbReference>
<dbReference type="PROSITE" id="PS51327">
    <property type="entry name" value="DICER_DSRBF"/>
    <property type="match status" value="1"/>
</dbReference>
<evidence type="ECO:0000313" key="28">
    <source>
        <dbReference type="Proteomes" id="UP000663760"/>
    </source>
</evidence>
<keyword evidence="10" id="KW-0378">Hydrolase</keyword>
<dbReference type="PROSITE" id="PS51192">
    <property type="entry name" value="HELICASE_ATP_BIND_1"/>
    <property type="match status" value="1"/>
</dbReference>
<evidence type="ECO:0000256" key="14">
    <source>
        <dbReference type="ARBA" id="ARBA00022884"/>
    </source>
</evidence>
<dbReference type="PROSITE" id="PS50142">
    <property type="entry name" value="RNASE_3_2"/>
    <property type="match status" value="2"/>
</dbReference>
<evidence type="ECO:0000313" key="27">
    <source>
        <dbReference type="EMBL" id="CAA7397265.1"/>
    </source>
</evidence>
<dbReference type="SMART" id="SM00490">
    <property type="entry name" value="HELICc"/>
    <property type="match status" value="1"/>
</dbReference>
<keyword evidence="8" id="KW-0547">Nucleotide-binding</keyword>
<evidence type="ECO:0000259" key="26">
    <source>
        <dbReference type="PROSITE" id="PS51327"/>
    </source>
</evidence>
<evidence type="ECO:0000256" key="4">
    <source>
        <dbReference type="ARBA" id="ARBA00011499"/>
    </source>
</evidence>
<dbReference type="SMART" id="SM00949">
    <property type="entry name" value="PAZ"/>
    <property type="match status" value="1"/>
</dbReference>
<accession>A0A7I8KJU4</accession>
<dbReference type="GO" id="GO:0004525">
    <property type="term" value="F:ribonuclease III activity"/>
    <property type="evidence" value="ECO:0007669"/>
    <property type="project" value="InterPro"/>
</dbReference>
<keyword evidence="7" id="KW-0677">Repeat</keyword>
<dbReference type="InterPro" id="IPR005034">
    <property type="entry name" value="Dicer_dimerisation"/>
</dbReference>
<dbReference type="GO" id="GO:0046872">
    <property type="term" value="F:metal ion binding"/>
    <property type="evidence" value="ECO:0007669"/>
    <property type="project" value="UniProtKB-KW"/>
</dbReference>
<dbReference type="Pfam" id="PF02170">
    <property type="entry name" value="PAZ"/>
    <property type="match status" value="1"/>
</dbReference>
<evidence type="ECO:0000259" key="25">
    <source>
        <dbReference type="PROSITE" id="PS51194"/>
    </source>
</evidence>
<dbReference type="InterPro" id="IPR001650">
    <property type="entry name" value="Helicase_C-like"/>
</dbReference>
<dbReference type="Gene3D" id="2.170.260.10">
    <property type="entry name" value="paz domain"/>
    <property type="match status" value="1"/>
</dbReference>
<evidence type="ECO:0000256" key="15">
    <source>
        <dbReference type="ARBA" id="ARBA00023158"/>
    </source>
</evidence>
<dbReference type="CDD" id="cd18034">
    <property type="entry name" value="DEXHc_dicer"/>
    <property type="match status" value="1"/>
</dbReference>
<comment type="subcellular location">
    <subcellularLocation>
        <location evidence="3">Nucleus</location>
    </subcellularLocation>
</comment>
<dbReference type="Gene3D" id="3.30.160.380">
    <property type="entry name" value="Dicer dimerisation domain"/>
    <property type="match status" value="1"/>
</dbReference>
<dbReference type="FunFam" id="1.10.1520.10:FF:000008">
    <property type="entry name" value="Dicer-like 104"/>
    <property type="match status" value="1"/>
</dbReference>
<dbReference type="PROSITE" id="PS50821">
    <property type="entry name" value="PAZ"/>
    <property type="match status" value="1"/>
</dbReference>
<keyword evidence="28" id="KW-1185">Reference proteome</keyword>
<evidence type="ECO:0000259" key="24">
    <source>
        <dbReference type="PROSITE" id="PS51192"/>
    </source>
</evidence>
<evidence type="ECO:0000256" key="3">
    <source>
        <dbReference type="ARBA" id="ARBA00004123"/>
    </source>
</evidence>